<sequence length="156" mass="17584">MKTEYSLLREEGGQTINNIDGIARAFVEFYTKLLGTKKDSRKHVCSNIIRAGPIVNKEQRIMFEADFTSVEVKQAPWGIDGEKAQGPDRYGNSFFKDYWNTVGKNLTAGVLEFFVTGKMLKALNNKVTTVIPKTKYADKVGDYRPIACCNTVYKVI</sequence>
<reference evidence="2" key="2">
    <citation type="submission" date="2025-08" db="UniProtKB">
        <authorList>
            <consortium name="RefSeq"/>
        </authorList>
    </citation>
    <scope>IDENTIFICATION</scope>
</reference>
<proteinExistence type="predicted"/>
<dbReference type="KEGG" id="nta:107780573"/>
<dbReference type="OrthoDB" id="1303235at2759"/>
<dbReference type="RefSeq" id="XP_016456605.1">
    <property type="nucleotide sequence ID" value="XM_016601119.1"/>
</dbReference>
<dbReference type="PaxDb" id="4097-A0A1S3YX12"/>
<dbReference type="AlphaFoldDB" id="A0A1S3YX12"/>
<keyword evidence="1" id="KW-1185">Reference proteome</keyword>
<evidence type="ECO:0000313" key="1">
    <source>
        <dbReference type="Proteomes" id="UP000790787"/>
    </source>
</evidence>
<reference evidence="1" key="1">
    <citation type="journal article" date="2014" name="Nat. Commun.">
        <title>The tobacco genome sequence and its comparison with those of tomato and potato.</title>
        <authorList>
            <person name="Sierro N."/>
            <person name="Battey J.N."/>
            <person name="Ouadi S."/>
            <person name="Bakaher N."/>
            <person name="Bovet L."/>
            <person name="Willig A."/>
            <person name="Goepfert S."/>
            <person name="Peitsch M.C."/>
            <person name="Ivanov N.V."/>
        </authorList>
    </citation>
    <scope>NUCLEOTIDE SEQUENCE [LARGE SCALE GENOMIC DNA]</scope>
</reference>
<dbReference type="GeneID" id="107780573"/>
<dbReference type="STRING" id="4097.A0A1S3YX12"/>
<organism evidence="1 2">
    <name type="scientific">Nicotiana tabacum</name>
    <name type="common">Common tobacco</name>
    <dbReference type="NCBI Taxonomy" id="4097"/>
    <lineage>
        <taxon>Eukaryota</taxon>
        <taxon>Viridiplantae</taxon>
        <taxon>Streptophyta</taxon>
        <taxon>Embryophyta</taxon>
        <taxon>Tracheophyta</taxon>
        <taxon>Spermatophyta</taxon>
        <taxon>Magnoliopsida</taxon>
        <taxon>eudicotyledons</taxon>
        <taxon>Gunneridae</taxon>
        <taxon>Pentapetalae</taxon>
        <taxon>asterids</taxon>
        <taxon>lamiids</taxon>
        <taxon>Solanales</taxon>
        <taxon>Solanaceae</taxon>
        <taxon>Nicotianoideae</taxon>
        <taxon>Nicotianeae</taxon>
        <taxon>Nicotiana</taxon>
    </lineage>
</organism>
<name>A0A1S3YX12_TOBAC</name>
<accession>A0A1S3YX12</accession>
<protein>
    <submittedName>
        <fullName evidence="2">Uncharacterized protein</fullName>
    </submittedName>
</protein>
<dbReference type="Proteomes" id="UP000790787">
    <property type="component" value="Chromosome 6"/>
</dbReference>
<gene>
    <name evidence="2" type="primary">LOC107780573</name>
</gene>
<dbReference type="OMA" id="QRIMFEA"/>
<evidence type="ECO:0000313" key="2">
    <source>
        <dbReference type="RefSeq" id="XP_016456605.1"/>
    </source>
</evidence>